<dbReference type="AlphaFoldDB" id="W7TH67"/>
<proteinExistence type="predicted"/>
<protein>
    <submittedName>
        <fullName evidence="2">Photosystem II PsbP, oxygen evolving complex</fullName>
    </submittedName>
</protein>
<keyword evidence="3" id="KW-1185">Reference proteome</keyword>
<dbReference type="Proteomes" id="UP000019335">
    <property type="component" value="Chromosome 11"/>
</dbReference>
<dbReference type="Pfam" id="PF01789">
    <property type="entry name" value="PsbP"/>
    <property type="match status" value="1"/>
</dbReference>
<dbReference type="OrthoDB" id="2020701at2759"/>
<dbReference type="PANTHER" id="PTHR31407:SF16">
    <property type="entry name" value="PSBP DOMAIN-CONTAINING PROTEIN 7, CHLOROPLASTIC"/>
    <property type="match status" value="1"/>
</dbReference>
<comment type="caution">
    <text evidence="2">The sequence shown here is derived from an EMBL/GenBank/DDBJ whole genome shotgun (WGS) entry which is preliminary data.</text>
</comment>
<evidence type="ECO:0000259" key="1">
    <source>
        <dbReference type="Pfam" id="PF01789"/>
    </source>
</evidence>
<dbReference type="GO" id="GO:0005509">
    <property type="term" value="F:calcium ion binding"/>
    <property type="evidence" value="ECO:0007669"/>
    <property type="project" value="InterPro"/>
</dbReference>
<dbReference type="InterPro" id="IPR016123">
    <property type="entry name" value="Mog1/PsbP_a/b/a-sand"/>
</dbReference>
<organism evidence="2 3">
    <name type="scientific">Nannochloropsis gaditana</name>
    <dbReference type="NCBI Taxonomy" id="72520"/>
    <lineage>
        <taxon>Eukaryota</taxon>
        <taxon>Sar</taxon>
        <taxon>Stramenopiles</taxon>
        <taxon>Ochrophyta</taxon>
        <taxon>Eustigmatophyceae</taxon>
        <taxon>Eustigmatales</taxon>
        <taxon>Monodopsidaceae</taxon>
        <taxon>Nannochloropsis</taxon>
    </lineage>
</organism>
<feature type="domain" description="PsbP C-terminal" evidence="1">
    <location>
        <begin position="116"/>
        <end position="259"/>
    </location>
</feature>
<dbReference type="GO" id="GO:0009523">
    <property type="term" value="C:photosystem II"/>
    <property type="evidence" value="ECO:0007669"/>
    <property type="project" value="InterPro"/>
</dbReference>
<sequence length="265" mass="28668">MYAGLSTMPLHSRLCWSLVTMLALGILATFPTHSKAYTLANLSRLPAHKKCGAFFPRRPLVDRDLSRSQVLSGGISAISGSFLVCLGASFLQIKPVIAADEGSGDKGSPTFVTCASSSGIFRFLYPETWTSAPKLLQTHQEEVTLKSKNVLGFSAGVAVDPVRIESIQQSGSPSEVGARIVALEGKKEGVSKVELLGSAQEGDFYTFDYEVESTRGRNRFLARAIVADKKLIVFTIQIPMDAYEANEATISRMLQSLQVNETNGK</sequence>
<dbReference type="GO" id="GO:0019898">
    <property type="term" value="C:extrinsic component of membrane"/>
    <property type="evidence" value="ECO:0007669"/>
    <property type="project" value="InterPro"/>
</dbReference>
<dbReference type="Gene3D" id="3.40.1000.10">
    <property type="entry name" value="Mog1/PsbP, alpha/beta/alpha sandwich"/>
    <property type="match status" value="1"/>
</dbReference>
<dbReference type="InterPro" id="IPR002683">
    <property type="entry name" value="PsbP_C"/>
</dbReference>
<reference evidence="2 3" key="1">
    <citation type="journal article" date="2014" name="Mol. Plant">
        <title>Chromosome Scale Genome Assembly and Transcriptome Profiling of Nannochloropsis gaditana in Nitrogen Depletion.</title>
        <authorList>
            <person name="Corteggiani Carpinelli E."/>
            <person name="Telatin A."/>
            <person name="Vitulo N."/>
            <person name="Forcato C."/>
            <person name="D'Angelo M."/>
            <person name="Schiavon R."/>
            <person name="Vezzi A."/>
            <person name="Giacometti G.M."/>
            <person name="Morosinotto T."/>
            <person name="Valle G."/>
        </authorList>
    </citation>
    <scope>NUCLEOTIDE SEQUENCE [LARGE SCALE GENOMIC DNA]</scope>
    <source>
        <strain evidence="2 3">B-31</strain>
    </source>
</reference>
<name>W7TH67_9STRA</name>
<evidence type="ECO:0000313" key="3">
    <source>
        <dbReference type="Proteomes" id="UP000019335"/>
    </source>
</evidence>
<gene>
    <name evidence="2" type="primary">psbP</name>
    <name evidence="2" type="ORF">Naga_100005g50</name>
</gene>
<dbReference type="EMBL" id="AZIL01000936">
    <property type="protein sequence ID" value="EWM25422.1"/>
    <property type="molecule type" value="Genomic_DNA"/>
</dbReference>
<evidence type="ECO:0000313" key="2">
    <source>
        <dbReference type="EMBL" id="EWM25422.1"/>
    </source>
</evidence>
<dbReference type="PANTHER" id="PTHR31407">
    <property type="match status" value="1"/>
</dbReference>
<dbReference type="GO" id="GO:0015979">
    <property type="term" value="P:photosynthesis"/>
    <property type="evidence" value="ECO:0007669"/>
    <property type="project" value="InterPro"/>
</dbReference>
<accession>W7TH67</accession>
<dbReference type="SUPFAM" id="SSF55724">
    <property type="entry name" value="Mog1p/PsbP-like"/>
    <property type="match status" value="1"/>
</dbReference>